<protein>
    <submittedName>
        <fullName evidence="2">Uncharacterized protein</fullName>
    </submittedName>
</protein>
<dbReference type="OrthoDB" id="6530409at2759"/>
<evidence type="ECO:0000256" key="1">
    <source>
        <dbReference type="SAM" id="Phobius"/>
    </source>
</evidence>
<keyword evidence="3" id="KW-1185">Reference proteome</keyword>
<feature type="transmembrane region" description="Helical" evidence="1">
    <location>
        <begin position="657"/>
        <end position="677"/>
    </location>
</feature>
<dbReference type="AlphaFoldDB" id="A0A7R9QM03"/>
<organism evidence="2">
    <name type="scientific">Oppiella nova</name>
    <dbReference type="NCBI Taxonomy" id="334625"/>
    <lineage>
        <taxon>Eukaryota</taxon>
        <taxon>Metazoa</taxon>
        <taxon>Ecdysozoa</taxon>
        <taxon>Arthropoda</taxon>
        <taxon>Chelicerata</taxon>
        <taxon>Arachnida</taxon>
        <taxon>Acari</taxon>
        <taxon>Acariformes</taxon>
        <taxon>Sarcoptiformes</taxon>
        <taxon>Oribatida</taxon>
        <taxon>Brachypylina</taxon>
        <taxon>Oppioidea</taxon>
        <taxon>Oppiidae</taxon>
        <taxon>Oppiella</taxon>
    </lineage>
</organism>
<dbReference type="Proteomes" id="UP000728032">
    <property type="component" value="Unassembled WGS sequence"/>
</dbReference>
<dbReference type="EMBL" id="OC919189">
    <property type="protein sequence ID" value="CAD7650860.1"/>
    <property type="molecule type" value="Genomic_DNA"/>
</dbReference>
<sequence length="726" mass="83222">TAVSLIDKNTGEELPIETNRYYSVQNQKTSKFLIWFGRNGTIAEGWHQSQRTAKYYHIFSQIPDQSEHWYKMSHHFGSHVVKVTKAPVDGYYLIYDRDCGNGDNPIGDLDDHVKSVSLVDKNTGEEMPIKSNTYYSIQNHKTQKYLIWFGKNGTVTDAPDSKQGRFWHTFTLIANQTEHWYKMNHYFGSHIVKLSKAHEDGYYQIYNKNCYNGDNPNSDSDEFGNISCLEPKTEGDHQEFHWKFSEKPYTTLQKVGIIDINTSKKLPIKTYTDYSLQNQKTGRYLIWGPNAGAVNGPPDPKNDTWWHNFTFLTTPTPSYYRMIHGVGAVHVVHVSTAPVSGYYRFYNKDCPEANGSSHPNSDYNSNGYIWCDMPTPGLQKDGIIDINTNKKLPIKTLTDYSLQNQKTGRYLIWSPTFGAVNGPPDPKNNTWYHNFTFLTSPTPAYYRMIHGAGAVHVVHVSTAPVSGYYRFYNKDCPEANGSSHPNSDYNSNGYIWCDMPTPVVPEPIIDRNTGEELPIMTHTYYAIQNQRTSKYLIWFGKAGTQAEDLDYNKPKFWHIFHKLDKGWYKMYHHFWSHTVKIGKSHTDEGFYQIYNRDCYSAEHPNGDADVNGTIKCFIPDVKSDYSEFNWRFLPKQGSKKATDVDDMKPSPDRPNPLFKALVPIGALIILGIVLYVVKHKGIPGEGSQPTVTYIHSNPAYMPEPTNTQITTVPQQEHNNNVNKSFY</sequence>
<evidence type="ECO:0000313" key="3">
    <source>
        <dbReference type="Proteomes" id="UP000728032"/>
    </source>
</evidence>
<feature type="non-terminal residue" evidence="2">
    <location>
        <position position="1"/>
    </location>
</feature>
<keyword evidence="1" id="KW-0812">Transmembrane</keyword>
<name>A0A7R9QM03_9ACAR</name>
<gene>
    <name evidence="2" type="ORF">ONB1V03_LOCUS8024</name>
</gene>
<dbReference type="EMBL" id="CAJPVJ010004364">
    <property type="protein sequence ID" value="CAG2168536.1"/>
    <property type="molecule type" value="Genomic_DNA"/>
</dbReference>
<evidence type="ECO:0000313" key="2">
    <source>
        <dbReference type="EMBL" id="CAD7650860.1"/>
    </source>
</evidence>
<keyword evidence="1" id="KW-1133">Transmembrane helix</keyword>
<accession>A0A7R9QM03</accession>
<proteinExistence type="predicted"/>
<reference evidence="2" key="1">
    <citation type="submission" date="2020-11" db="EMBL/GenBank/DDBJ databases">
        <authorList>
            <person name="Tran Van P."/>
        </authorList>
    </citation>
    <scope>NUCLEOTIDE SEQUENCE</scope>
</reference>
<keyword evidence="1" id="KW-0472">Membrane</keyword>